<dbReference type="Proteomes" id="UP001396334">
    <property type="component" value="Unassembled WGS sequence"/>
</dbReference>
<evidence type="ECO:0000313" key="2">
    <source>
        <dbReference type="Proteomes" id="UP001396334"/>
    </source>
</evidence>
<comment type="caution">
    <text evidence="1">The sequence shown here is derived from an EMBL/GenBank/DDBJ whole genome shotgun (WGS) entry which is preliminary data.</text>
</comment>
<proteinExistence type="predicted"/>
<reference evidence="1 2" key="1">
    <citation type="journal article" date="2024" name="G3 (Bethesda)">
        <title>Genome assembly of Hibiscus sabdariffa L. provides insights into metabolisms of medicinal natural products.</title>
        <authorList>
            <person name="Kim T."/>
        </authorList>
    </citation>
    <scope>NUCLEOTIDE SEQUENCE [LARGE SCALE GENOMIC DNA]</scope>
    <source>
        <strain evidence="1">TK-2024</strain>
        <tissue evidence="1">Old leaves</tissue>
    </source>
</reference>
<accession>A0ABR2P3M7</accession>
<evidence type="ECO:0000313" key="1">
    <source>
        <dbReference type="EMBL" id="KAK8982847.1"/>
    </source>
</evidence>
<name>A0ABR2P3M7_9ROSI</name>
<keyword evidence="2" id="KW-1185">Reference proteome</keyword>
<organism evidence="1 2">
    <name type="scientific">Hibiscus sabdariffa</name>
    <name type="common">roselle</name>
    <dbReference type="NCBI Taxonomy" id="183260"/>
    <lineage>
        <taxon>Eukaryota</taxon>
        <taxon>Viridiplantae</taxon>
        <taxon>Streptophyta</taxon>
        <taxon>Embryophyta</taxon>
        <taxon>Tracheophyta</taxon>
        <taxon>Spermatophyta</taxon>
        <taxon>Magnoliopsida</taxon>
        <taxon>eudicotyledons</taxon>
        <taxon>Gunneridae</taxon>
        <taxon>Pentapetalae</taxon>
        <taxon>rosids</taxon>
        <taxon>malvids</taxon>
        <taxon>Malvales</taxon>
        <taxon>Malvaceae</taxon>
        <taxon>Malvoideae</taxon>
        <taxon>Hibiscus</taxon>
    </lineage>
</organism>
<gene>
    <name evidence="1" type="ORF">V6N11_060167</name>
</gene>
<sequence length="98" mass="11054">MSMETIPNLTTAGLQNMHVMREFLGVGMQILCLHWTNFPMLEPLLTHGNKIGEGNPQLEGTINEMMDKHLSNDALENLSKAKAELKTLIDKVEAYWSQ</sequence>
<dbReference type="EMBL" id="JBBPBN010000084">
    <property type="protein sequence ID" value="KAK8982847.1"/>
    <property type="molecule type" value="Genomic_DNA"/>
</dbReference>
<protein>
    <submittedName>
        <fullName evidence="1">Uncharacterized protein</fullName>
    </submittedName>
</protein>